<accession>K0Q1E8</accession>
<dbReference type="Gene3D" id="3.30.1150.10">
    <property type="match status" value="1"/>
</dbReference>
<dbReference type="HOGENOM" id="CLU_672448_0_0_5"/>
<organism evidence="8 9">
    <name type="scientific">Rhizobium mesoamericanum STM3625</name>
    <dbReference type="NCBI Taxonomy" id="1211777"/>
    <lineage>
        <taxon>Bacteria</taxon>
        <taxon>Pseudomonadati</taxon>
        <taxon>Pseudomonadota</taxon>
        <taxon>Alphaproteobacteria</taxon>
        <taxon>Hyphomicrobiales</taxon>
        <taxon>Rhizobiaceae</taxon>
        <taxon>Rhizobium/Agrobacterium group</taxon>
        <taxon>Rhizobium</taxon>
    </lineage>
</organism>
<feature type="domain" description="TonB C-terminal" evidence="7">
    <location>
        <begin position="330"/>
        <end position="419"/>
    </location>
</feature>
<evidence type="ECO:0000313" key="9">
    <source>
        <dbReference type="Proteomes" id="UP000009319"/>
    </source>
</evidence>
<gene>
    <name evidence="8" type="primary">tonB</name>
    <name evidence="8" type="ORF">BN77_3428</name>
</gene>
<evidence type="ECO:0000313" key="8">
    <source>
        <dbReference type="EMBL" id="CCM76234.1"/>
    </source>
</evidence>
<evidence type="ECO:0000259" key="7">
    <source>
        <dbReference type="PROSITE" id="PS52015"/>
    </source>
</evidence>
<protein>
    <submittedName>
        <fullName evidence="8">TonB protein</fullName>
    </submittedName>
</protein>
<comment type="subcellular location">
    <subcellularLocation>
        <location evidence="1">Membrane</location>
        <topology evidence="1">Single-pass membrane protein</topology>
    </subcellularLocation>
</comment>
<dbReference type="GO" id="GO:0016020">
    <property type="term" value="C:membrane"/>
    <property type="evidence" value="ECO:0007669"/>
    <property type="project" value="UniProtKB-SubCell"/>
</dbReference>
<keyword evidence="3 6" id="KW-1133">Transmembrane helix</keyword>
<proteinExistence type="predicted"/>
<keyword evidence="4 6" id="KW-0472">Membrane</keyword>
<evidence type="ECO:0000256" key="1">
    <source>
        <dbReference type="ARBA" id="ARBA00004167"/>
    </source>
</evidence>
<evidence type="ECO:0000256" key="6">
    <source>
        <dbReference type="SAM" id="Phobius"/>
    </source>
</evidence>
<dbReference type="STRING" id="1211777.BN77_3428"/>
<evidence type="ECO:0000256" key="4">
    <source>
        <dbReference type="ARBA" id="ARBA00023136"/>
    </source>
</evidence>
<dbReference type="RefSeq" id="WP_007533731.1">
    <property type="nucleotide sequence ID" value="NZ_HF536772.1"/>
</dbReference>
<feature type="compositionally biased region" description="Low complexity" evidence="5">
    <location>
        <begin position="305"/>
        <end position="319"/>
    </location>
</feature>
<evidence type="ECO:0000256" key="5">
    <source>
        <dbReference type="SAM" id="MobiDB-lite"/>
    </source>
</evidence>
<dbReference type="EMBL" id="CANI01000022">
    <property type="protein sequence ID" value="CCM76234.1"/>
    <property type="molecule type" value="Genomic_DNA"/>
</dbReference>
<name>K0Q1E8_9HYPH</name>
<dbReference type="eggNOG" id="COG0810">
    <property type="taxonomic scope" value="Bacteria"/>
</dbReference>
<keyword evidence="9" id="KW-1185">Reference proteome</keyword>
<dbReference type="InterPro" id="IPR006260">
    <property type="entry name" value="TonB/TolA_C"/>
</dbReference>
<dbReference type="Pfam" id="PF13103">
    <property type="entry name" value="TonB_2"/>
    <property type="match status" value="1"/>
</dbReference>
<reference evidence="8 9" key="1">
    <citation type="journal article" date="2013" name="Genome Announc.">
        <title>Draft Genome Sequence of Rhizobium mesoamericanum STM3625, a Nitrogen-Fixing Symbiont of Mimosa pudica Isolated in French Guiana (South America).</title>
        <authorList>
            <person name="Moulin L."/>
            <person name="Mornico D."/>
            <person name="Melkonian R."/>
            <person name="Klonowska A."/>
        </authorList>
    </citation>
    <scope>NUCLEOTIDE SEQUENCE [LARGE SCALE GENOMIC DNA]</scope>
    <source>
        <strain evidence="8 9">STM3625</strain>
    </source>
</reference>
<dbReference type="Proteomes" id="UP000009319">
    <property type="component" value="Unassembled WGS sequence"/>
</dbReference>
<dbReference type="AlphaFoldDB" id="K0Q1E8"/>
<dbReference type="GO" id="GO:0055085">
    <property type="term" value="P:transmembrane transport"/>
    <property type="evidence" value="ECO:0007669"/>
    <property type="project" value="InterPro"/>
</dbReference>
<keyword evidence="2 6" id="KW-0812">Transmembrane</keyword>
<evidence type="ECO:0000256" key="3">
    <source>
        <dbReference type="ARBA" id="ARBA00022989"/>
    </source>
</evidence>
<dbReference type="SUPFAM" id="SSF74653">
    <property type="entry name" value="TolA/TonB C-terminal domain"/>
    <property type="match status" value="1"/>
</dbReference>
<sequence length="419" mass="43888">MAVSAKSKSRIILVEEPVANNRMIDNTPDMHPGHELSDLRDVPRQPAAEAVIHYARLVLIEAFPQDPRSASSTVVAAPEMDASVKRDECAKLCQRNVVIACLSSFGLHVILVVALGLCLAQSPQEPIEEAGDAVSVVILGDSNIDHAAAGKNVDEPQPEQIAAETIQAQTVQPTAGTPTEVEPPEPVVPAQEVTRVSSESLVAAEPEILTSLSPAETSVVQPMTTELLSNTGPAAQATPEGVMPVQPIETAVLASGPDKPMSKPEPRSEARVKKPIEKREPPKKAKQAAGSGGENKQDSRKGLVEGTETATASENSSGAGNSGGAGSAAVANYPGKVRSRILRALRVPSALKREPASVSLSLTIVSSGALSSVRVARSSGNLQLDQVTVDAVQRAAPFQPLPEGKRVWSFTLPFQVGSR</sequence>
<feature type="transmembrane region" description="Helical" evidence="6">
    <location>
        <begin position="96"/>
        <end position="117"/>
    </location>
</feature>
<dbReference type="PROSITE" id="PS52015">
    <property type="entry name" value="TONB_CTD"/>
    <property type="match status" value="1"/>
</dbReference>
<feature type="region of interest" description="Disordered" evidence="5">
    <location>
        <begin position="254"/>
        <end position="328"/>
    </location>
</feature>
<feature type="compositionally biased region" description="Basic and acidic residues" evidence="5">
    <location>
        <begin position="260"/>
        <end position="283"/>
    </location>
</feature>
<dbReference type="NCBIfam" id="TIGR01352">
    <property type="entry name" value="tonB_Cterm"/>
    <property type="match status" value="1"/>
</dbReference>
<dbReference type="InterPro" id="IPR037682">
    <property type="entry name" value="TonB_C"/>
</dbReference>
<evidence type="ECO:0000256" key="2">
    <source>
        <dbReference type="ARBA" id="ARBA00022692"/>
    </source>
</evidence>
<comment type="caution">
    <text evidence="8">The sequence shown here is derived from an EMBL/GenBank/DDBJ whole genome shotgun (WGS) entry which is preliminary data.</text>
</comment>